<keyword evidence="14" id="KW-1185">Reference proteome</keyword>
<keyword evidence="2" id="KW-1003">Cell membrane</keyword>
<dbReference type="Proteomes" id="UP001187315">
    <property type="component" value="Unassembled WGS sequence"/>
</dbReference>
<keyword evidence="7" id="KW-1015">Disulfide bond</keyword>
<name>A0AA88ISN7_TACVA</name>
<gene>
    <name evidence="13" type="ORF">Q7C36_021179</name>
</gene>
<dbReference type="GO" id="GO:0042130">
    <property type="term" value="P:negative regulation of T cell proliferation"/>
    <property type="evidence" value="ECO:0007669"/>
    <property type="project" value="TreeGrafter"/>
</dbReference>
<dbReference type="Gene3D" id="2.60.40.10">
    <property type="entry name" value="Immunoglobulins"/>
    <property type="match status" value="1"/>
</dbReference>
<proteinExistence type="predicted"/>
<keyword evidence="8" id="KW-0675">Receptor</keyword>
<keyword evidence="4" id="KW-0732">Signal</keyword>
<dbReference type="EMBL" id="JAVHJS010000023">
    <property type="protein sequence ID" value="KAK2819533.1"/>
    <property type="molecule type" value="Genomic_DNA"/>
</dbReference>
<keyword evidence="9" id="KW-0325">Glycoprotein</keyword>
<dbReference type="InterPro" id="IPR036179">
    <property type="entry name" value="Ig-like_dom_sf"/>
</dbReference>
<evidence type="ECO:0000256" key="7">
    <source>
        <dbReference type="ARBA" id="ARBA00023157"/>
    </source>
</evidence>
<evidence type="ECO:0000256" key="6">
    <source>
        <dbReference type="ARBA" id="ARBA00023136"/>
    </source>
</evidence>
<evidence type="ECO:0000256" key="5">
    <source>
        <dbReference type="ARBA" id="ARBA00022989"/>
    </source>
</evidence>
<evidence type="ECO:0000256" key="3">
    <source>
        <dbReference type="ARBA" id="ARBA00022692"/>
    </source>
</evidence>
<dbReference type="InterPro" id="IPR013106">
    <property type="entry name" value="Ig_V-set"/>
</dbReference>
<evidence type="ECO:0000256" key="11">
    <source>
        <dbReference type="SAM" id="Phobius"/>
    </source>
</evidence>
<evidence type="ECO:0000256" key="4">
    <source>
        <dbReference type="ARBA" id="ARBA00022729"/>
    </source>
</evidence>
<organism evidence="13 14">
    <name type="scientific">Tachysurus vachellii</name>
    <name type="common">Darkbarbel catfish</name>
    <name type="synonym">Pelteobagrus vachellii</name>
    <dbReference type="NCBI Taxonomy" id="175792"/>
    <lineage>
        <taxon>Eukaryota</taxon>
        <taxon>Metazoa</taxon>
        <taxon>Chordata</taxon>
        <taxon>Craniata</taxon>
        <taxon>Vertebrata</taxon>
        <taxon>Euteleostomi</taxon>
        <taxon>Actinopterygii</taxon>
        <taxon>Neopterygii</taxon>
        <taxon>Teleostei</taxon>
        <taxon>Ostariophysi</taxon>
        <taxon>Siluriformes</taxon>
        <taxon>Bagridae</taxon>
        <taxon>Tachysurus</taxon>
    </lineage>
</organism>
<dbReference type="GO" id="GO:0006955">
    <property type="term" value="P:immune response"/>
    <property type="evidence" value="ECO:0007669"/>
    <property type="project" value="TreeGrafter"/>
</dbReference>
<dbReference type="GO" id="GO:0071222">
    <property type="term" value="P:cellular response to lipopolysaccharide"/>
    <property type="evidence" value="ECO:0007669"/>
    <property type="project" value="TreeGrafter"/>
</dbReference>
<dbReference type="GO" id="GO:0031295">
    <property type="term" value="P:T cell costimulation"/>
    <property type="evidence" value="ECO:0007669"/>
    <property type="project" value="TreeGrafter"/>
</dbReference>
<evidence type="ECO:0000256" key="10">
    <source>
        <dbReference type="ARBA" id="ARBA00023319"/>
    </source>
</evidence>
<evidence type="ECO:0000256" key="1">
    <source>
        <dbReference type="ARBA" id="ARBA00004251"/>
    </source>
</evidence>
<sequence length="198" mass="22226">MKILHIHFCSSPNIGRGIRLYIQSHSAENQTEVCQIQTLDKDGNIRLWRNLFIITGLVIGVVMVAVTVLVQSIETREAFVGDTVILPCSIDRTKALWDVFWRDDEEKVVVDFFEGKEVFSDQSPEYRDRVQTFQTEIANGNFSIKLSNVKLSDSGTYTCHVPGPAQSVKLTVKVGISVLVCVSLYYCVQCVLECISVC</sequence>
<dbReference type="InterPro" id="IPR007110">
    <property type="entry name" value="Ig-like_dom"/>
</dbReference>
<dbReference type="PROSITE" id="PS50835">
    <property type="entry name" value="IG_LIKE"/>
    <property type="match status" value="1"/>
</dbReference>
<evidence type="ECO:0000256" key="9">
    <source>
        <dbReference type="ARBA" id="ARBA00023180"/>
    </source>
</evidence>
<feature type="transmembrane region" description="Helical" evidence="11">
    <location>
        <begin position="51"/>
        <end position="70"/>
    </location>
</feature>
<evidence type="ECO:0000313" key="14">
    <source>
        <dbReference type="Proteomes" id="UP001187315"/>
    </source>
</evidence>
<dbReference type="PANTHER" id="PTHR25466">
    <property type="entry name" value="T-LYMPHOCYTE ACTIVATION ANTIGEN"/>
    <property type="match status" value="1"/>
</dbReference>
<evidence type="ECO:0000256" key="2">
    <source>
        <dbReference type="ARBA" id="ARBA00022475"/>
    </source>
</evidence>
<comment type="caution">
    <text evidence="13">The sequence shown here is derived from an EMBL/GenBank/DDBJ whole genome shotgun (WGS) entry which is preliminary data.</text>
</comment>
<keyword evidence="6 11" id="KW-0472">Membrane</keyword>
<evidence type="ECO:0000259" key="12">
    <source>
        <dbReference type="PROSITE" id="PS50835"/>
    </source>
</evidence>
<evidence type="ECO:0000256" key="8">
    <source>
        <dbReference type="ARBA" id="ARBA00023170"/>
    </source>
</evidence>
<dbReference type="GO" id="GO:0009897">
    <property type="term" value="C:external side of plasma membrane"/>
    <property type="evidence" value="ECO:0007669"/>
    <property type="project" value="TreeGrafter"/>
</dbReference>
<dbReference type="AlphaFoldDB" id="A0AA88ISN7"/>
<keyword evidence="3 11" id="KW-0812">Transmembrane</keyword>
<comment type="subcellular location">
    <subcellularLocation>
        <location evidence="1">Cell membrane</location>
        <topology evidence="1">Single-pass type I membrane protein</topology>
    </subcellularLocation>
</comment>
<dbReference type="SUPFAM" id="SSF48726">
    <property type="entry name" value="Immunoglobulin"/>
    <property type="match status" value="1"/>
</dbReference>
<dbReference type="SMART" id="SM00409">
    <property type="entry name" value="IG"/>
    <property type="match status" value="1"/>
</dbReference>
<dbReference type="FunFam" id="2.60.40.10:FF:000142">
    <property type="entry name" value="V-set domain-containing T-cell activation inhibitor 1"/>
    <property type="match status" value="1"/>
</dbReference>
<keyword evidence="5 11" id="KW-1133">Transmembrane helix</keyword>
<dbReference type="SMART" id="SM00406">
    <property type="entry name" value="IGv"/>
    <property type="match status" value="1"/>
</dbReference>
<keyword evidence="10" id="KW-0393">Immunoglobulin domain</keyword>
<reference evidence="13" key="1">
    <citation type="submission" date="2023-08" db="EMBL/GenBank/DDBJ databases">
        <title>Pelteobagrus vachellii genome.</title>
        <authorList>
            <person name="Liu H."/>
        </authorList>
    </citation>
    <scope>NUCLEOTIDE SEQUENCE</scope>
    <source>
        <strain evidence="13">PRFRI_2022a</strain>
        <tissue evidence="13">Muscle</tissue>
    </source>
</reference>
<dbReference type="GO" id="GO:0042102">
    <property type="term" value="P:positive regulation of T cell proliferation"/>
    <property type="evidence" value="ECO:0007669"/>
    <property type="project" value="TreeGrafter"/>
</dbReference>
<evidence type="ECO:0000313" key="13">
    <source>
        <dbReference type="EMBL" id="KAK2819533.1"/>
    </source>
</evidence>
<feature type="domain" description="Ig-like" evidence="12">
    <location>
        <begin position="81"/>
        <end position="171"/>
    </location>
</feature>
<accession>A0AA88ISN7</accession>
<dbReference type="InterPro" id="IPR003599">
    <property type="entry name" value="Ig_sub"/>
</dbReference>
<dbReference type="PANTHER" id="PTHR25466:SF14">
    <property type="entry name" value="BUTYROPHILIN SUBFAMILY 2 MEMBER A2-LIKE-RELATED"/>
    <property type="match status" value="1"/>
</dbReference>
<dbReference type="Pfam" id="PF07686">
    <property type="entry name" value="V-set"/>
    <property type="match status" value="1"/>
</dbReference>
<dbReference type="InterPro" id="IPR051713">
    <property type="entry name" value="T-cell_Activation_Regulation"/>
</dbReference>
<dbReference type="InterPro" id="IPR013783">
    <property type="entry name" value="Ig-like_fold"/>
</dbReference>
<protein>
    <recommendedName>
        <fullName evidence="12">Ig-like domain-containing protein</fullName>
    </recommendedName>
</protein>
<dbReference type="GO" id="GO:0007166">
    <property type="term" value="P:cell surface receptor signaling pathway"/>
    <property type="evidence" value="ECO:0007669"/>
    <property type="project" value="TreeGrafter"/>
</dbReference>